<evidence type="ECO:0000313" key="2">
    <source>
        <dbReference type="EMBL" id="GAA0617328.1"/>
    </source>
</evidence>
<gene>
    <name evidence="2" type="ORF">GCM10010394_54380</name>
</gene>
<feature type="region of interest" description="Disordered" evidence="1">
    <location>
        <begin position="16"/>
        <end position="36"/>
    </location>
</feature>
<reference evidence="2 3" key="1">
    <citation type="journal article" date="2019" name="Int. J. Syst. Evol. Microbiol.">
        <title>The Global Catalogue of Microorganisms (GCM) 10K type strain sequencing project: providing services to taxonomists for standard genome sequencing and annotation.</title>
        <authorList>
            <consortium name="The Broad Institute Genomics Platform"/>
            <consortium name="The Broad Institute Genome Sequencing Center for Infectious Disease"/>
            <person name="Wu L."/>
            <person name="Ma J."/>
        </authorList>
    </citation>
    <scope>NUCLEOTIDE SEQUENCE [LARGE SCALE GENOMIC DNA]</scope>
    <source>
        <strain evidence="2 3">JCM 5067</strain>
    </source>
</reference>
<dbReference type="EMBL" id="BAAACA010000038">
    <property type="protein sequence ID" value="GAA0617328.1"/>
    <property type="molecule type" value="Genomic_DNA"/>
</dbReference>
<evidence type="ECO:0000313" key="3">
    <source>
        <dbReference type="Proteomes" id="UP001500668"/>
    </source>
</evidence>
<dbReference type="Proteomes" id="UP001500668">
    <property type="component" value="Unassembled WGS sequence"/>
</dbReference>
<organism evidence="2 3">
    <name type="scientific">Streptomyces crystallinus</name>
    <dbReference type="NCBI Taxonomy" id="68191"/>
    <lineage>
        <taxon>Bacteria</taxon>
        <taxon>Bacillati</taxon>
        <taxon>Actinomycetota</taxon>
        <taxon>Actinomycetes</taxon>
        <taxon>Kitasatosporales</taxon>
        <taxon>Streptomycetaceae</taxon>
        <taxon>Streptomyces</taxon>
    </lineage>
</organism>
<protein>
    <submittedName>
        <fullName evidence="2">Uncharacterized protein</fullName>
    </submittedName>
</protein>
<proteinExistence type="predicted"/>
<evidence type="ECO:0000256" key="1">
    <source>
        <dbReference type="SAM" id="MobiDB-lite"/>
    </source>
</evidence>
<comment type="caution">
    <text evidence="2">The sequence shown here is derived from an EMBL/GenBank/DDBJ whole genome shotgun (WGS) entry which is preliminary data.</text>
</comment>
<keyword evidence="3" id="KW-1185">Reference proteome</keyword>
<sequence>MQAARRPVRWVRVEDKIPPSEGVSEPDGSATTAQEMSSAEAVAAFRVDLSSGARAGRVPVAAAIQLSGRARPMRGRPRTR</sequence>
<accession>A0ABN1GRG4</accession>
<name>A0ABN1GRG4_9ACTN</name>